<dbReference type="CDD" id="cd09620">
    <property type="entry name" value="CBM9_like_3"/>
    <property type="match status" value="1"/>
</dbReference>
<dbReference type="AlphaFoldDB" id="A0A179F489"/>
<protein>
    <submittedName>
        <fullName evidence="2">Carbohydrate-binding domain, family 9-like, subgroup</fullName>
    </submittedName>
</protein>
<evidence type="ECO:0000313" key="3">
    <source>
        <dbReference type="Proteomes" id="UP000078397"/>
    </source>
</evidence>
<dbReference type="EMBL" id="LSBJ02000009">
    <property type="protein sequence ID" value="OAQ60226.1"/>
    <property type="molecule type" value="Genomic_DNA"/>
</dbReference>
<proteinExistence type="predicted"/>
<feature type="signal peptide" evidence="1">
    <location>
        <begin position="1"/>
        <end position="21"/>
    </location>
</feature>
<dbReference type="Proteomes" id="UP000078397">
    <property type="component" value="Unassembled WGS sequence"/>
</dbReference>
<keyword evidence="3" id="KW-1185">Reference proteome</keyword>
<dbReference type="GeneID" id="28852977"/>
<dbReference type="RefSeq" id="XP_018138136.1">
    <property type="nucleotide sequence ID" value="XM_018288983.1"/>
</dbReference>
<comment type="caution">
    <text evidence="2">The sequence shown here is derived from an EMBL/GenBank/DDBJ whole genome shotgun (WGS) entry which is preliminary data.</text>
</comment>
<reference evidence="2 3" key="1">
    <citation type="journal article" date="2016" name="PLoS Pathog.">
        <title>Biosynthesis of antibiotic leucinostatins in bio-control fungus Purpureocillium lilacinum and their inhibition on phytophthora revealed by genome mining.</title>
        <authorList>
            <person name="Wang G."/>
            <person name="Liu Z."/>
            <person name="Lin R."/>
            <person name="Li E."/>
            <person name="Mao Z."/>
            <person name="Ling J."/>
            <person name="Yang Y."/>
            <person name="Yin W.B."/>
            <person name="Xie B."/>
        </authorList>
    </citation>
    <scope>NUCLEOTIDE SEQUENCE [LARGE SCALE GENOMIC DNA]</scope>
    <source>
        <strain evidence="2">170</strain>
    </source>
</reference>
<evidence type="ECO:0000313" key="2">
    <source>
        <dbReference type="EMBL" id="OAQ60226.1"/>
    </source>
</evidence>
<evidence type="ECO:0000256" key="1">
    <source>
        <dbReference type="SAM" id="SignalP"/>
    </source>
</evidence>
<gene>
    <name evidence="2" type="ORF">VFPPC_10654</name>
</gene>
<sequence length="231" mass="26255">MKLPTTSIVWTCLAAISSATATIPTPHVRVPSCNHGQAAHLSYSKALPDLSPFPLTHVDLCYSDKFVEFKLTAYNETNFFYNASQGTNDWIFEYEVMEIFMARETEVPITYFEFEINPNNITFQTFVFNPSGRRAPGTPFDHFPVPDPFTDGISGKTVLDRTGHVWTSYAKIPLGFFNVIDGKARGTKWRMNFFRTVTNSTMFPKQLMGAWNPPDVADFHVTPYFGRFTFV</sequence>
<accession>A0A179F489</accession>
<dbReference type="SUPFAM" id="SSF49344">
    <property type="entry name" value="CBD9-like"/>
    <property type="match status" value="1"/>
</dbReference>
<organism evidence="2 3">
    <name type="scientific">Pochonia chlamydosporia 170</name>
    <dbReference type="NCBI Taxonomy" id="1380566"/>
    <lineage>
        <taxon>Eukaryota</taxon>
        <taxon>Fungi</taxon>
        <taxon>Dikarya</taxon>
        <taxon>Ascomycota</taxon>
        <taxon>Pezizomycotina</taxon>
        <taxon>Sordariomycetes</taxon>
        <taxon>Hypocreomycetidae</taxon>
        <taxon>Hypocreales</taxon>
        <taxon>Clavicipitaceae</taxon>
        <taxon>Pochonia</taxon>
    </lineage>
</organism>
<feature type="chain" id="PRO_5008101216" evidence="1">
    <location>
        <begin position="22"/>
        <end position="231"/>
    </location>
</feature>
<keyword evidence="1" id="KW-0732">Signal</keyword>
<dbReference type="Gene3D" id="2.60.40.1190">
    <property type="match status" value="1"/>
</dbReference>
<dbReference type="KEGG" id="pchm:VFPPC_10654"/>
<dbReference type="STRING" id="1380566.A0A179F489"/>
<name>A0A179F489_METCM</name>
<dbReference type="OrthoDB" id="61321at2759"/>